<dbReference type="EMBL" id="JAHQIW010006354">
    <property type="protein sequence ID" value="KAJ1368924.1"/>
    <property type="molecule type" value="Genomic_DNA"/>
</dbReference>
<gene>
    <name evidence="1" type="ORF">KIN20_030284</name>
</gene>
<keyword evidence="2" id="KW-1185">Reference proteome</keyword>
<accession>A0AAD5R4K2</accession>
<protein>
    <submittedName>
        <fullName evidence="1">Uncharacterized protein</fullName>
    </submittedName>
</protein>
<dbReference type="Proteomes" id="UP001196413">
    <property type="component" value="Unassembled WGS sequence"/>
</dbReference>
<reference evidence="1" key="1">
    <citation type="submission" date="2021-06" db="EMBL/GenBank/DDBJ databases">
        <title>Parelaphostrongylus tenuis whole genome reference sequence.</title>
        <authorList>
            <person name="Garwood T.J."/>
            <person name="Larsen P.A."/>
            <person name="Fountain-Jones N.M."/>
            <person name="Garbe J.R."/>
            <person name="Macchietto M.G."/>
            <person name="Kania S.A."/>
            <person name="Gerhold R.W."/>
            <person name="Richards J.E."/>
            <person name="Wolf T.M."/>
        </authorList>
    </citation>
    <scope>NUCLEOTIDE SEQUENCE</scope>
    <source>
        <strain evidence="1">MNPRO001-30</strain>
        <tissue evidence="1">Meninges</tissue>
    </source>
</reference>
<evidence type="ECO:0000313" key="2">
    <source>
        <dbReference type="Proteomes" id="UP001196413"/>
    </source>
</evidence>
<dbReference type="AlphaFoldDB" id="A0AAD5R4K2"/>
<sequence length="62" mass="6987">MNEVEEEGTKSEYSAGRCFQLLGRKIGSFDGVEGVCQEFFDLKSKEWYIDQTQNSADRGGKS</sequence>
<proteinExistence type="predicted"/>
<comment type="caution">
    <text evidence="1">The sequence shown here is derived from an EMBL/GenBank/DDBJ whole genome shotgun (WGS) entry which is preliminary data.</text>
</comment>
<organism evidence="1 2">
    <name type="scientific">Parelaphostrongylus tenuis</name>
    <name type="common">Meningeal worm</name>
    <dbReference type="NCBI Taxonomy" id="148309"/>
    <lineage>
        <taxon>Eukaryota</taxon>
        <taxon>Metazoa</taxon>
        <taxon>Ecdysozoa</taxon>
        <taxon>Nematoda</taxon>
        <taxon>Chromadorea</taxon>
        <taxon>Rhabditida</taxon>
        <taxon>Rhabditina</taxon>
        <taxon>Rhabditomorpha</taxon>
        <taxon>Strongyloidea</taxon>
        <taxon>Metastrongylidae</taxon>
        <taxon>Parelaphostrongylus</taxon>
    </lineage>
</organism>
<evidence type="ECO:0000313" key="1">
    <source>
        <dbReference type="EMBL" id="KAJ1368924.1"/>
    </source>
</evidence>
<name>A0AAD5R4K2_PARTN</name>